<protein>
    <submittedName>
        <fullName evidence="5">Coenzyme F420 hydrogenase subunit beta</fullName>
    </submittedName>
</protein>
<dbReference type="SUPFAM" id="SSF54862">
    <property type="entry name" value="4Fe-4S ferredoxins"/>
    <property type="match status" value="1"/>
</dbReference>
<dbReference type="InterPro" id="IPR007525">
    <property type="entry name" value="FrhB_FdhB_C"/>
</dbReference>
<evidence type="ECO:0000313" key="5">
    <source>
        <dbReference type="EMBL" id="ETR72182.1"/>
    </source>
</evidence>
<evidence type="ECO:0000259" key="4">
    <source>
        <dbReference type="PROSITE" id="PS51379"/>
    </source>
</evidence>
<dbReference type="GO" id="GO:0051536">
    <property type="term" value="F:iron-sulfur cluster binding"/>
    <property type="evidence" value="ECO:0007669"/>
    <property type="project" value="UniProtKB-KW"/>
</dbReference>
<dbReference type="GO" id="GO:0052592">
    <property type="term" value="F:oxidoreductase activity, acting on CH or CH2 groups, with an iron-sulfur protein as acceptor"/>
    <property type="evidence" value="ECO:0007669"/>
    <property type="project" value="TreeGrafter"/>
</dbReference>
<dbReference type="Pfam" id="PF04422">
    <property type="entry name" value="FrhB_FdhB_N"/>
    <property type="match status" value="1"/>
</dbReference>
<evidence type="ECO:0000256" key="3">
    <source>
        <dbReference type="ARBA" id="ARBA00023014"/>
    </source>
</evidence>
<comment type="caution">
    <text evidence="5">The sequence shown here is derived from an EMBL/GenBank/DDBJ whole genome shotgun (WGS) entry which is preliminary data.</text>
</comment>
<feature type="domain" description="4Fe-4S ferredoxin-type" evidence="4">
    <location>
        <begin position="41"/>
        <end position="72"/>
    </location>
</feature>
<sequence length="363" mass="40461">MKTFQNLIDEVQQPGYCHHCGGCVTFCTAVNYAALVQNDKGLPQYSDQEKCIECGLCYAICPEIDEIEEDTRKLVSWTPPIGQVLETHIARAKDPDIVAQATDGGVVTGILLQLLSRGHIDGAIVTRQTGPFMREPSLATTPEEIIAAAGFYFDSSHGMKHLGQDYSTYSPSVQEFRPMVQKGLRRVAMVGTPCQIKAVRRMETLGIVPSDSIKYTLGLFCSGNFMFGEDEQKKIEKMANFSWDDMKKVNVKDQLMIHLKSGKVIELPISELDFMKRYACQFCSDYSAEFADISFGGIGADEGWTTLITRTPEGRKIFADARKKTLNVLDDPSHEKTDAAIQKITQKTAEKQARAKMNRDKMT</sequence>
<keyword evidence="3" id="KW-0411">Iron-sulfur</keyword>
<proteinExistence type="predicted"/>
<evidence type="ECO:0000313" key="6">
    <source>
        <dbReference type="Proteomes" id="UP000189670"/>
    </source>
</evidence>
<dbReference type="GO" id="GO:0046872">
    <property type="term" value="F:metal ion binding"/>
    <property type="evidence" value="ECO:0007669"/>
    <property type="project" value="UniProtKB-KW"/>
</dbReference>
<keyword evidence="2" id="KW-0408">Iron</keyword>
<dbReference type="Pfam" id="PF13237">
    <property type="entry name" value="Fer4_10"/>
    <property type="match status" value="1"/>
</dbReference>
<dbReference type="InterPro" id="IPR007516">
    <property type="entry name" value="Co_F420_Hydgase/DH_bsu_N"/>
</dbReference>
<gene>
    <name evidence="5" type="primary">frhB</name>
    <name evidence="5" type="ORF">OMM_01916</name>
</gene>
<dbReference type="Proteomes" id="UP000189670">
    <property type="component" value="Unassembled WGS sequence"/>
</dbReference>
<evidence type="ECO:0000256" key="2">
    <source>
        <dbReference type="ARBA" id="ARBA00023004"/>
    </source>
</evidence>
<name>A0A1V1PB99_9BACT</name>
<organism evidence="5 6">
    <name type="scientific">Candidatus Magnetoglobus multicellularis str. Araruama</name>
    <dbReference type="NCBI Taxonomy" id="890399"/>
    <lineage>
        <taxon>Bacteria</taxon>
        <taxon>Pseudomonadati</taxon>
        <taxon>Thermodesulfobacteriota</taxon>
        <taxon>Desulfobacteria</taxon>
        <taxon>Desulfobacterales</taxon>
        <taxon>Desulfobacteraceae</taxon>
        <taxon>Candidatus Magnetoglobus</taxon>
    </lineage>
</organism>
<accession>A0A1V1PB99</accession>
<dbReference type="InterPro" id="IPR017896">
    <property type="entry name" value="4Fe4S_Fe-S-bd"/>
</dbReference>
<dbReference type="Pfam" id="PF04432">
    <property type="entry name" value="FrhB_FdhB_C"/>
    <property type="match status" value="1"/>
</dbReference>
<reference evidence="6" key="1">
    <citation type="submission" date="2012-11" db="EMBL/GenBank/DDBJ databases">
        <authorList>
            <person name="Lucero-Rivera Y.E."/>
            <person name="Tovar-Ramirez D."/>
        </authorList>
    </citation>
    <scope>NUCLEOTIDE SEQUENCE [LARGE SCALE GENOMIC DNA]</scope>
    <source>
        <strain evidence="6">Araruama</strain>
    </source>
</reference>
<dbReference type="PROSITE" id="PS51379">
    <property type="entry name" value="4FE4S_FER_2"/>
    <property type="match status" value="1"/>
</dbReference>
<dbReference type="PANTHER" id="PTHR31332:SF0">
    <property type="entry name" value="7-HYDROXYMETHYL CHLOROPHYLL A REDUCTASE, CHLOROPLASTIC"/>
    <property type="match status" value="1"/>
</dbReference>
<dbReference type="Gene3D" id="3.30.70.20">
    <property type="match status" value="1"/>
</dbReference>
<dbReference type="AlphaFoldDB" id="A0A1V1PB99"/>
<dbReference type="InterPro" id="IPR017900">
    <property type="entry name" value="4Fe4S_Fe_S_CS"/>
</dbReference>
<keyword evidence="1" id="KW-0479">Metal-binding</keyword>
<dbReference type="PROSITE" id="PS00198">
    <property type="entry name" value="4FE4S_FER_1"/>
    <property type="match status" value="1"/>
</dbReference>
<dbReference type="EMBL" id="ATBP01000175">
    <property type="protein sequence ID" value="ETR72182.1"/>
    <property type="molecule type" value="Genomic_DNA"/>
</dbReference>
<evidence type="ECO:0000256" key="1">
    <source>
        <dbReference type="ARBA" id="ARBA00022723"/>
    </source>
</evidence>
<dbReference type="InterPro" id="IPR045220">
    <property type="entry name" value="FRHB/FDHB/HCAR-like"/>
</dbReference>
<dbReference type="PANTHER" id="PTHR31332">
    <property type="entry name" value="7-HYDROXYMETHYL CHLOROPHYLL A REDUCTASE, CHLOROPLASTIC"/>
    <property type="match status" value="1"/>
</dbReference>